<dbReference type="PANTHER" id="PTHR31544">
    <property type="entry name" value="AIG2-LIKE PROTEIN D"/>
    <property type="match status" value="1"/>
</dbReference>
<dbReference type="SUPFAM" id="SSF110857">
    <property type="entry name" value="Gamma-glutamyl cyclotransferase-like"/>
    <property type="match status" value="1"/>
</dbReference>
<keyword evidence="2" id="KW-0808">Transferase</keyword>
<evidence type="ECO:0000313" key="6">
    <source>
        <dbReference type="Proteomes" id="UP000663193"/>
    </source>
</evidence>
<dbReference type="CDD" id="cd06661">
    <property type="entry name" value="GGCT_like"/>
    <property type="match status" value="1"/>
</dbReference>
<sequence length="207" mass="22725">MSTYYLFKLTPTLSSPSQIRALSDLTNDPEIMTDDDNPNIRFVIINTQTRTDSATHLSPGKGLFIPLPTPAAKELSDDKVLGNREMTAPGQNEYPVTYFFYGTLGEPEKLGGVIGLGEVPVLARASVKGGKIKTWGGKYRALVDGSEEDVVEGAMYIVTDKAEEDALRHYEGASYEVVRCEIHTESGEKKQGLTFRWCGQEDLGDVV</sequence>
<dbReference type="Pfam" id="PF06094">
    <property type="entry name" value="GGACT"/>
    <property type="match status" value="1"/>
</dbReference>
<dbReference type="InterPro" id="IPR045038">
    <property type="entry name" value="AIG2-like"/>
</dbReference>
<dbReference type="InterPro" id="IPR009288">
    <property type="entry name" value="AIG2-like_dom"/>
</dbReference>
<dbReference type="Proteomes" id="UP000663193">
    <property type="component" value="Chromosome 20"/>
</dbReference>
<keyword evidence="6" id="KW-1185">Reference proteome</keyword>
<organism evidence="5 6">
    <name type="scientific">Phaeosphaeria nodorum (strain SN15 / ATCC MYA-4574 / FGSC 10173)</name>
    <name type="common">Glume blotch fungus</name>
    <name type="synonym">Parastagonospora nodorum</name>
    <dbReference type="NCBI Taxonomy" id="321614"/>
    <lineage>
        <taxon>Eukaryota</taxon>
        <taxon>Fungi</taxon>
        <taxon>Dikarya</taxon>
        <taxon>Ascomycota</taxon>
        <taxon>Pezizomycotina</taxon>
        <taxon>Dothideomycetes</taxon>
        <taxon>Pleosporomycetidae</taxon>
        <taxon>Pleosporales</taxon>
        <taxon>Pleosporineae</taxon>
        <taxon>Phaeosphaeriaceae</taxon>
        <taxon>Parastagonospora</taxon>
    </lineage>
</organism>
<evidence type="ECO:0000256" key="2">
    <source>
        <dbReference type="ARBA" id="ARBA00022679"/>
    </source>
</evidence>
<dbReference type="PANTHER" id="PTHR31544:SF4">
    <property type="entry name" value="GAMMA-GLUTAMYLCYCLOTRANSFERASE-RELATED"/>
    <property type="match status" value="1"/>
</dbReference>
<dbReference type="InterPro" id="IPR013024">
    <property type="entry name" value="GGCT-like"/>
</dbReference>
<dbReference type="RefSeq" id="XP_001804950.1">
    <property type="nucleotide sequence ID" value="XM_001804898.1"/>
</dbReference>
<gene>
    <name evidence="5" type="ORF">JI435_201660</name>
</gene>
<evidence type="ECO:0000259" key="4">
    <source>
        <dbReference type="Pfam" id="PF06094"/>
    </source>
</evidence>
<accession>A0A7U2IAD4</accession>
<dbReference type="EMBL" id="CP069042">
    <property type="protein sequence ID" value="QRD06202.1"/>
    <property type="molecule type" value="Genomic_DNA"/>
</dbReference>
<evidence type="ECO:0000313" key="5">
    <source>
        <dbReference type="EMBL" id="QRD06202.1"/>
    </source>
</evidence>
<name>A0A7U2IAD4_PHANO</name>
<dbReference type="InterPro" id="IPR036568">
    <property type="entry name" value="GGCT-like_sf"/>
</dbReference>
<dbReference type="AlphaFoldDB" id="A0A7U2IAD4"/>
<dbReference type="KEGG" id="pno:SNOG_20166"/>
<evidence type="ECO:0000256" key="1">
    <source>
        <dbReference type="ARBA" id="ARBA00008861"/>
    </source>
</evidence>
<protein>
    <recommendedName>
        <fullName evidence="3">Putative gamma-glutamylcyclotransferase</fullName>
    </recommendedName>
</protein>
<dbReference type="OrthoDB" id="3262926at2759"/>
<dbReference type="VEuPathDB" id="FungiDB:JI435_201660"/>
<proteinExistence type="inferred from homology"/>
<dbReference type="GO" id="GO:0016740">
    <property type="term" value="F:transferase activity"/>
    <property type="evidence" value="ECO:0007669"/>
    <property type="project" value="UniProtKB-KW"/>
</dbReference>
<dbReference type="Gene3D" id="3.10.490.10">
    <property type="entry name" value="Gamma-glutamyl cyclotransferase-like"/>
    <property type="match status" value="1"/>
</dbReference>
<comment type="similarity">
    <text evidence="1">Belongs to the gamma-glutamylcyclotransferase family.</text>
</comment>
<reference evidence="6" key="1">
    <citation type="journal article" date="2021" name="BMC Genomics">
        <title>Chromosome-level genome assembly and manually-curated proteome of model necrotroph Parastagonospora nodorum Sn15 reveals a genome-wide trove of candidate effector homologs, and redundancy of virulence-related functions within an accessory chromosome.</title>
        <authorList>
            <person name="Bertazzoni S."/>
            <person name="Jones D.A.B."/>
            <person name="Phan H.T."/>
            <person name="Tan K.-C."/>
            <person name="Hane J.K."/>
        </authorList>
    </citation>
    <scope>NUCLEOTIDE SEQUENCE [LARGE SCALE GENOMIC DNA]</scope>
    <source>
        <strain evidence="6">SN15 / ATCC MYA-4574 / FGSC 10173)</strain>
    </source>
</reference>
<feature type="domain" description="Gamma-glutamylcyclotransferase AIG2-like" evidence="4">
    <location>
        <begin position="98"/>
        <end position="199"/>
    </location>
</feature>
<evidence type="ECO:0000256" key="3">
    <source>
        <dbReference type="ARBA" id="ARBA00030602"/>
    </source>
</evidence>